<sequence length="153" mass="17704">MKIEALNVCAVRSRGDLRFVCLHSMSTDDTQSPKKHVSFDGTSSPTKKKRPTDPPVLFTVNGRKTPLQMWLEKRAIPKYFHCFDCGAEFQLEQKYDKHLQVHQALDVCYQIQECEDMRLELEAIRVAKIKREEANELQRARKSSRESSTESDS</sequence>
<keyword evidence="1" id="KW-0862">Zinc</keyword>
<dbReference type="PROSITE" id="PS50157">
    <property type="entry name" value="ZINC_FINGER_C2H2_2"/>
    <property type="match status" value="1"/>
</dbReference>
<feature type="region of interest" description="Disordered" evidence="2">
    <location>
        <begin position="132"/>
        <end position="153"/>
    </location>
</feature>
<dbReference type="EMBL" id="JAUCMV010000002">
    <property type="protein sequence ID" value="KAK0414899.1"/>
    <property type="molecule type" value="Genomic_DNA"/>
</dbReference>
<evidence type="ECO:0000259" key="3">
    <source>
        <dbReference type="PROSITE" id="PS50157"/>
    </source>
</evidence>
<evidence type="ECO:0000256" key="1">
    <source>
        <dbReference type="PROSITE-ProRule" id="PRU00042"/>
    </source>
</evidence>
<reference evidence="4" key="1">
    <citation type="submission" date="2023-06" db="EMBL/GenBank/DDBJ databases">
        <title>Genomic analysis of the entomopathogenic nematode Steinernema hermaphroditum.</title>
        <authorList>
            <person name="Schwarz E.M."/>
            <person name="Heppert J.K."/>
            <person name="Baniya A."/>
            <person name="Schwartz H.T."/>
            <person name="Tan C.-H."/>
            <person name="Antoshechkin I."/>
            <person name="Sternberg P.W."/>
            <person name="Goodrich-Blair H."/>
            <person name="Dillman A.R."/>
        </authorList>
    </citation>
    <scope>NUCLEOTIDE SEQUENCE</scope>
    <source>
        <strain evidence="4">PS9179</strain>
        <tissue evidence="4">Whole animal</tissue>
    </source>
</reference>
<evidence type="ECO:0000256" key="2">
    <source>
        <dbReference type="SAM" id="MobiDB-lite"/>
    </source>
</evidence>
<keyword evidence="1" id="KW-0479">Metal-binding</keyword>
<accession>A0AA39I124</accession>
<protein>
    <recommendedName>
        <fullName evidence="3">C2H2-type domain-containing protein</fullName>
    </recommendedName>
</protein>
<proteinExistence type="predicted"/>
<dbReference type="AlphaFoldDB" id="A0AA39I124"/>
<organism evidence="4 5">
    <name type="scientific">Steinernema hermaphroditum</name>
    <dbReference type="NCBI Taxonomy" id="289476"/>
    <lineage>
        <taxon>Eukaryota</taxon>
        <taxon>Metazoa</taxon>
        <taxon>Ecdysozoa</taxon>
        <taxon>Nematoda</taxon>
        <taxon>Chromadorea</taxon>
        <taxon>Rhabditida</taxon>
        <taxon>Tylenchina</taxon>
        <taxon>Panagrolaimomorpha</taxon>
        <taxon>Strongyloidoidea</taxon>
        <taxon>Steinernematidae</taxon>
        <taxon>Steinernema</taxon>
    </lineage>
</organism>
<dbReference type="InterPro" id="IPR013087">
    <property type="entry name" value="Znf_C2H2_type"/>
</dbReference>
<evidence type="ECO:0000313" key="5">
    <source>
        <dbReference type="Proteomes" id="UP001175271"/>
    </source>
</evidence>
<dbReference type="PROSITE" id="PS00028">
    <property type="entry name" value="ZINC_FINGER_C2H2_1"/>
    <property type="match status" value="1"/>
</dbReference>
<comment type="caution">
    <text evidence="4">The sequence shown here is derived from an EMBL/GenBank/DDBJ whole genome shotgun (WGS) entry which is preliminary data.</text>
</comment>
<dbReference type="GO" id="GO:0008270">
    <property type="term" value="F:zinc ion binding"/>
    <property type="evidence" value="ECO:0007669"/>
    <property type="project" value="UniProtKB-KW"/>
</dbReference>
<gene>
    <name evidence="4" type="ORF">QR680_011668</name>
</gene>
<evidence type="ECO:0000313" key="4">
    <source>
        <dbReference type="EMBL" id="KAK0414899.1"/>
    </source>
</evidence>
<keyword evidence="5" id="KW-1185">Reference proteome</keyword>
<feature type="domain" description="C2H2-type" evidence="3">
    <location>
        <begin position="80"/>
        <end position="102"/>
    </location>
</feature>
<name>A0AA39I124_9BILA</name>
<feature type="region of interest" description="Disordered" evidence="2">
    <location>
        <begin position="27"/>
        <end position="54"/>
    </location>
</feature>
<dbReference type="Proteomes" id="UP001175271">
    <property type="component" value="Unassembled WGS sequence"/>
</dbReference>
<keyword evidence="1" id="KW-0863">Zinc-finger</keyword>